<accession>A0A1G8DC83</accession>
<reference evidence="1 2" key="1">
    <citation type="submission" date="2016-10" db="EMBL/GenBank/DDBJ databases">
        <authorList>
            <person name="de Groot N.N."/>
        </authorList>
    </citation>
    <scope>NUCLEOTIDE SEQUENCE [LARGE SCALE GENOMIC DNA]</scope>
    <source>
        <strain evidence="1 2">DSM 527</strain>
    </source>
</reference>
<dbReference type="STRING" id="104663.SAMN04488121_11467"/>
<proteinExistence type="predicted"/>
<gene>
    <name evidence="1" type="ORF">SAMN04488121_11467</name>
</gene>
<evidence type="ECO:0000313" key="1">
    <source>
        <dbReference type="EMBL" id="SDH55327.1"/>
    </source>
</evidence>
<dbReference type="AlphaFoldDB" id="A0A1G8DC83"/>
<dbReference type="EMBL" id="FNBN01000014">
    <property type="protein sequence ID" value="SDH55327.1"/>
    <property type="molecule type" value="Genomic_DNA"/>
</dbReference>
<protein>
    <submittedName>
        <fullName evidence="1">Uncharacterized protein</fullName>
    </submittedName>
</protein>
<sequence length="129" mass="14512">MGLDLKQLKRLLLFLSCVFLLPLLQEESPFIASGSQTIIHAYTANVISHADNNQADVTAISGEQCFKSSIRKYNHRTRALNDYHELCLFVPSIRIKTCFVYIPAVYSGYKNSYISVAVTLSDWRGPPVV</sequence>
<organism evidence="1 2">
    <name type="scientific">Chitinophaga filiformis</name>
    <name type="common">Myxococcus filiformis</name>
    <name type="synonym">Flexibacter filiformis</name>
    <dbReference type="NCBI Taxonomy" id="104663"/>
    <lineage>
        <taxon>Bacteria</taxon>
        <taxon>Pseudomonadati</taxon>
        <taxon>Bacteroidota</taxon>
        <taxon>Chitinophagia</taxon>
        <taxon>Chitinophagales</taxon>
        <taxon>Chitinophagaceae</taxon>
        <taxon>Chitinophaga</taxon>
    </lineage>
</organism>
<name>A0A1G8DC83_CHIFI</name>
<evidence type="ECO:0000313" key="2">
    <source>
        <dbReference type="Proteomes" id="UP000199045"/>
    </source>
</evidence>
<dbReference type="Proteomes" id="UP000199045">
    <property type="component" value="Unassembled WGS sequence"/>
</dbReference>